<dbReference type="GO" id="GO:0046951">
    <property type="term" value="P:ketone body biosynthetic process"/>
    <property type="evidence" value="ECO:0007669"/>
    <property type="project" value="TreeGrafter"/>
</dbReference>
<dbReference type="PROSITE" id="PS50991">
    <property type="entry name" value="PYR_CT"/>
    <property type="match status" value="1"/>
</dbReference>
<dbReference type="AlphaFoldDB" id="A0A1G6ZNL6"/>
<keyword evidence="2" id="KW-0479">Metal-binding</keyword>
<gene>
    <name evidence="5" type="ORF">SAMN05421538_103300</name>
</gene>
<dbReference type="EMBL" id="FNAH01000003">
    <property type="protein sequence ID" value="SDE03445.1"/>
    <property type="molecule type" value="Genomic_DNA"/>
</dbReference>
<proteinExistence type="inferred from homology"/>
<dbReference type="InterPro" id="IPR043594">
    <property type="entry name" value="HMGL"/>
</dbReference>
<evidence type="ECO:0000256" key="3">
    <source>
        <dbReference type="ARBA" id="ARBA00023239"/>
    </source>
</evidence>
<dbReference type="CDD" id="cd07938">
    <property type="entry name" value="DRE_TIM_HMGL"/>
    <property type="match status" value="1"/>
</dbReference>
<dbReference type="GO" id="GO:0006552">
    <property type="term" value="P:L-leucine catabolic process"/>
    <property type="evidence" value="ECO:0007669"/>
    <property type="project" value="TreeGrafter"/>
</dbReference>
<dbReference type="Gene3D" id="3.20.20.70">
    <property type="entry name" value="Aldolase class I"/>
    <property type="match status" value="1"/>
</dbReference>
<sequence length="297" mass="31653">MIALCDVGPRDGLQTLPRIFSLDEKRHVVTELVAAGLRHIEAVSMVNPQRVPQMAGAEELLESLPDMPGVTLSALALNRKGVERALATRVDEIRFVVLASDSFSRRNQNMDSADSLAQFAAIAPIVKQAGRRIVGIIATAYGCPFEGEMSARRVAALADAMIAAGADQILFADTIGVAAPADILRVDRACRDVLDGVPWGVHLHNTRSTGYASLFAALERGATIVDAAIGGLGGCPFAPRATGNIATEDVHYMLDRQGVATGLDHDRLSALVAWLAERVPDQITGQLARAGWFPVRD</sequence>
<evidence type="ECO:0000256" key="1">
    <source>
        <dbReference type="ARBA" id="ARBA00009405"/>
    </source>
</evidence>
<dbReference type="OrthoDB" id="9784013at2"/>
<evidence type="ECO:0000313" key="5">
    <source>
        <dbReference type="EMBL" id="SDE03445.1"/>
    </source>
</evidence>
<dbReference type="Pfam" id="PF00682">
    <property type="entry name" value="HMGL-like"/>
    <property type="match status" value="1"/>
</dbReference>
<feature type="domain" description="Pyruvate carboxyltransferase" evidence="4">
    <location>
        <begin position="2"/>
        <end position="269"/>
    </location>
</feature>
<organism evidence="5 6">
    <name type="scientific">Paracoccus isoporae</name>
    <dbReference type="NCBI Taxonomy" id="591205"/>
    <lineage>
        <taxon>Bacteria</taxon>
        <taxon>Pseudomonadati</taxon>
        <taxon>Pseudomonadota</taxon>
        <taxon>Alphaproteobacteria</taxon>
        <taxon>Rhodobacterales</taxon>
        <taxon>Paracoccaceae</taxon>
        <taxon>Paracoccus</taxon>
    </lineage>
</organism>
<dbReference type="PANTHER" id="PTHR42738">
    <property type="entry name" value="HYDROXYMETHYLGLUTARYL-COA LYASE"/>
    <property type="match status" value="1"/>
</dbReference>
<comment type="similarity">
    <text evidence="1">Belongs to the HMG-CoA lyase family.</text>
</comment>
<dbReference type="NCBIfam" id="NF004283">
    <property type="entry name" value="PRK05692.1"/>
    <property type="match status" value="1"/>
</dbReference>
<dbReference type="Proteomes" id="UP000199344">
    <property type="component" value="Unassembled WGS sequence"/>
</dbReference>
<reference evidence="5 6" key="1">
    <citation type="submission" date="2016-10" db="EMBL/GenBank/DDBJ databases">
        <authorList>
            <person name="de Groot N.N."/>
        </authorList>
    </citation>
    <scope>NUCLEOTIDE SEQUENCE [LARGE SCALE GENOMIC DNA]</scope>
    <source>
        <strain evidence="5 6">DSM 22220</strain>
    </source>
</reference>
<dbReference type="InterPro" id="IPR013785">
    <property type="entry name" value="Aldolase_TIM"/>
</dbReference>
<protein>
    <submittedName>
        <fullName evidence="5">Hydroxymethylglutaryl-CoA lyase</fullName>
    </submittedName>
</protein>
<dbReference type="InterPro" id="IPR000891">
    <property type="entry name" value="PYR_CT"/>
</dbReference>
<name>A0A1G6ZNL6_9RHOB</name>
<dbReference type="STRING" id="591205.SAMN05421538_103300"/>
<keyword evidence="6" id="KW-1185">Reference proteome</keyword>
<evidence type="ECO:0000313" key="6">
    <source>
        <dbReference type="Proteomes" id="UP000199344"/>
    </source>
</evidence>
<dbReference type="SUPFAM" id="SSF51569">
    <property type="entry name" value="Aldolase"/>
    <property type="match status" value="1"/>
</dbReference>
<evidence type="ECO:0000256" key="2">
    <source>
        <dbReference type="ARBA" id="ARBA00022723"/>
    </source>
</evidence>
<accession>A0A1G6ZNL6</accession>
<dbReference type="RefSeq" id="WP_090522515.1">
    <property type="nucleotide sequence ID" value="NZ_FNAH01000003.1"/>
</dbReference>
<evidence type="ECO:0000259" key="4">
    <source>
        <dbReference type="PROSITE" id="PS50991"/>
    </source>
</evidence>
<keyword evidence="3 5" id="KW-0456">Lyase</keyword>
<dbReference type="PANTHER" id="PTHR42738:SF7">
    <property type="entry name" value="HYDROXYMETHYLGLUTARYL-COA LYASE"/>
    <property type="match status" value="1"/>
</dbReference>
<dbReference type="GO" id="GO:0046872">
    <property type="term" value="F:metal ion binding"/>
    <property type="evidence" value="ECO:0007669"/>
    <property type="project" value="UniProtKB-KW"/>
</dbReference>
<dbReference type="GO" id="GO:0004419">
    <property type="term" value="F:hydroxymethylglutaryl-CoA lyase activity"/>
    <property type="evidence" value="ECO:0007669"/>
    <property type="project" value="TreeGrafter"/>
</dbReference>